<proteinExistence type="predicted"/>
<sequence>MLNNASDFEKIYLACGSTDFRKQAESLVAPSCVYDTYLKDEKMSGQWNWTYRYDNAFAGGIFSLGNNGTRVCRVRVQKMFKVQ</sequence>
<dbReference type="EMBL" id="PVXP01000036">
    <property type="protein sequence ID" value="PRR84664.1"/>
    <property type="molecule type" value="Genomic_DNA"/>
</dbReference>
<dbReference type="RefSeq" id="WP_106009966.1">
    <property type="nucleotide sequence ID" value="NZ_PVXP01000036.1"/>
</dbReference>
<evidence type="ECO:0000313" key="1">
    <source>
        <dbReference type="EMBL" id="PRR84664.1"/>
    </source>
</evidence>
<name>A0A2T0BL94_9CLOT</name>
<gene>
    <name evidence="1" type="ORF">CLLU_23480</name>
</gene>
<protein>
    <submittedName>
        <fullName evidence="1">Uncharacterized protein</fullName>
    </submittedName>
</protein>
<accession>A0A2T0BL94</accession>
<evidence type="ECO:0000313" key="2">
    <source>
        <dbReference type="Proteomes" id="UP000237798"/>
    </source>
</evidence>
<keyword evidence="2" id="KW-1185">Reference proteome</keyword>
<dbReference type="Proteomes" id="UP000237798">
    <property type="component" value="Unassembled WGS sequence"/>
</dbReference>
<comment type="caution">
    <text evidence="1">The sequence shown here is derived from an EMBL/GenBank/DDBJ whole genome shotgun (WGS) entry which is preliminary data.</text>
</comment>
<reference evidence="1 2" key="1">
    <citation type="submission" date="2018-03" db="EMBL/GenBank/DDBJ databases">
        <title>Genome sequence of Clostridium luticellarii DSM 29923.</title>
        <authorList>
            <person name="Poehlein A."/>
            <person name="Daniel R."/>
        </authorList>
    </citation>
    <scope>NUCLEOTIDE SEQUENCE [LARGE SCALE GENOMIC DNA]</scope>
    <source>
        <strain evidence="1 2">DSM 29923</strain>
    </source>
</reference>
<dbReference type="AlphaFoldDB" id="A0A2T0BL94"/>
<dbReference type="OrthoDB" id="4956084at2"/>
<organism evidence="1 2">
    <name type="scientific">Clostridium luticellarii</name>
    <dbReference type="NCBI Taxonomy" id="1691940"/>
    <lineage>
        <taxon>Bacteria</taxon>
        <taxon>Bacillati</taxon>
        <taxon>Bacillota</taxon>
        <taxon>Clostridia</taxon>
        <taxon>Eubacteriales</taxon>
        <taxon>Clostridiaceae</taxon>
        <taxon>Clostridium</taxon>
    </lineage>
</organism>